<dbReference type="PANTHER" id="PTHR28079:SF1">
    <property type="entry name" value="RNA POLYMERASE I-SPECIFIC TRANSCRIPTION INITIATION FACTOR RRN5"/>
    <property type="match status" value="1"/>
</dbReference>
<accession>A0A0G2H3U4</accession>
<feature type="compositionally biased region" description="Polar residues" evidence="1">
    <location>
        <begin position="17"/>
        <end position="42"/>
    </location>
</feature>
<comment type="caution">
    <text evidence="3">The sequence shown here is derived from an EMBL/GenBank/DDBJ whole genome shotgun (WGS) entry which is preliminary data.</text>
</comment>
<dbReference type="PANTHER" id="PTHR28079">
    <property type="entry name" value="RNA POLYMERASE I-SPECIFIC TRANSCRIPTION INITIATION FACTOR RRN5"/>
    <property type="match status" value="1"/>
</dbReference>
<feature type="region of interest" description="Disordered" evidence="1">
    <location>
        <begin position="1"/>
        <end position="69"/>
    </location>
</feature>
<keyword evidence="4" id="KW-1185">Reference proteome</keyword>
<dbReference type="GO" id="GO:0001181">
    <property type="term" value="F:RNA polymerase I general transcription initiation factor activity"/>
    <property type="evidence" value="ECO:0007669"/>
    <property type="project" value="TreeGrafter"/>
</dbReference>
<feature type="region of interest" description="Disordered" evidence="1">
    <location>
        <begin position="425"/>
        <end position="463"/>
    </location>
</feature>
<evidence type="ECO:0000313" key="3">
    <source>
        <dbReference type="EMBL" id="KKY23430.1"/>
    </source>
</evidence>
<dbReference type="PROSITE" id="PS51293">
    <property type="entry name" value="SANT"/>
    <property type="match status" value="1"/>
</dbReference>
<reference evidence="3 4" key="2">
    <citation type="submission" date="2015-05" db="EMBL/GenBank/DDBJ databases">
        <authorList>
            <person name="Morales-Cruz A."/>
            <person name="Amrine K.C."/>
            <person name="Cantu D."/>
        </authorList>
    </citation>
    <scope>NUCLEOTIDE SEQUENCE [LARGE SCALE GENOMIC DNA]</scope>
    <source>
        <strain evidence="3">UCRPC4</strain>
    </source>
</reference>
<name>A0A0G2H3U4_PHACM</name>
<dbReference type="InterPro" id="IPR001005">
    <property type="entry name" value="SANT/Myb"/>
</dbReference>
<protein>
    <recommendedName>
        <fullName evidence="2">SANT domain-containing protein</fullName>
    </recommendedName>
</protein>
<feature type="region of interest" description="Disordered" evidence="1">
    <location>
        <begin position="469"/>
        <end position="488"/>
    </location>
</feature>
<dbReference type="Proteomes" id="UP000053317">
    <property type="component" value="Unassembled WGS sequence"/>
</dbReference>
<dbReference type="SUPFAM" id="SSF46689">
    <property type="entry name" value="Homeodomain-like"/>
    <property type="match status" value="1"/>
</dbReference>
<dbReference type="OrthoDB" id="2240312at2759"/>
<sequence length="572" mass="65826">MSESIGSAAEVEDDELQSNSWASDSEISEGQSSKRNYSQSGFSDIDSGRVKLPRYTRHKPPSRKARSEKLRPFYSDKYVELLNETYADDGRQINQGTLEVYDPGQHGIIRWTSEEKELFFQALSRKGRHDVKAISDSIGSKTVIEVIAYLKLLQDRSAHRHLYLEHPRVPALSDVSAAIQIGPKTEEMLEYHAAALRMYQENVDNLMGLEKHERYWIIDTHKAKELDEQLEMSTQSDKIKLSVPQAELFRLSTWIQLSTNIFMNPALSRLDENWRNLAFDDESPSITLDAVAELHEIVISLTRRLVQTALVVAQGRLRSRSLNPRKRNKPFVTQIDVSTALEMLNMPQNTWKYWSGAPRRCQLQVYFGRTIKEWTTDYDQIEQSLQSWTFGWPHQGSSENLDSQLPDDESIFADASRDVYSASSSTFDVDEWNEDDNDVYDNDLSGGANDTNVSESDAEEEAMQEVDLLSTDSCESSSEEEPPFNWSGRRVRHLEKQHHMYAERQDIAQGYTEENRLWKILGKRRYWDLPPVEPPVEPRPYMIRKSENELTDWMPGVLGKSSWEEHGSGDDL</sequence>
<dbReference type="EMBL" id="LCWF01000067">
    <property type="protein sequence ID" value="KKY23430.1"/>
    <property type="molecule type" value="Genomic_DNA"/>
</dbReference>
<dbReference type="GO" id="GO:0006361">
    <property type="term" value="P:transcription initiation at RNA polymerase I promoter"/>
    <property type="evidence" value="ECO:0007669"/>
    <property type="project" value="TreeGrafter"/>
</dbReference>
<feature type="domain" description="SANT" evidence="2">
    <location>
        <begin position="110"/>
        <end position="158"/>
    </location>
</feature>
<dbReference type="InterPro" id="IPR017884">
    <property type="entry name" value="SANT_dom"/>
</dbReference>
<dbReference type="CDD" id="cd00167">
    <property type="entry name" value="SANT"/>
    <property type="match status" value="1"/>
</dbReference>
<proteinExistence type="predicted"/>
<evidence type="ECO:0000259" key="2">
    <source>
        <dbReference type="PROSITE" id="PS51293"/>
    </source>
</evidence>
<feature type="compositionally biased region" description="Basic residues" evidence="1">
    <location>
        <begin position="51"/>
        <end position="64"/>
    </location>
</feature>
<dbReference type="InterPro" id="IPR009057">
    <property type="entry name" value="Homeodomain-like_sf"/>
</dbReference>
<feature type="compositionally biased region" description="Acidic residues" evidence="1">
    <location>
        <begin position="428"/>
        <end position="441"/>
    </location>
</feature>
<evidence type="ECO:0000313" key="4">
    <source>
        <dbReference type="Proteomes" id="UP000053317"/>
    </source>
</evidence>
<evidence type="ECO:0000256" key="1">
    <source>
        <dbReference type="SAM" id="MobiDB-lite"/>
    </source>
</evidence>
<gene>
    <name evidence="3" type="ORF">UCRPC4_g02878</name>
</gene>
<dbReference type="InterPro" id="IPR039601">
    <property type="entry name" value="Rrn5"/>
</dbReference>
<dbReference type="AlphaFoldDB" id="A0A0G2H3U4"/>
<dbReference type="Gene3D" id="1.10.10.60">
    <property type="entry name" value="Homeodomain-like"/>
    <property type="match status" value="1"/>
</dbReference>
<dbReference type="GO" id="GO:0000500">
    <property type="term" value="C:RNA polymerase I upstream activating factor complex"/>
    <property type="evidence" value="ECO:0007669"/>
    <property type="project" value="InterPro"/>
</dbReference>
<organism evidence="3 4">
    <name type="scientific">Phaeomoniella chlamydospora</name>
    <name type="common">Phaeoacremonium chlamydosporum</name>
    <dbReference type="NCBI Taxonomy" id="158046"/>
    <lineage>
        <taxon>Eukaryota</taxon>
        <taxon>Fungi</taxon>
        <taxon>Dikarya</taxon>
        <taxon>Ascomycota</taxon>
        <taxon>Pezizomycotina</taxon>
        <taxon>Eurotiomycetes</taxon>
        <taxon>Chaetothyriomycetidae</taxon>
        <taxon>Phaeomoniellales</taxon>
        <taxon>Phaeomoniellaceae</taxon>
        <taxon>Phaeomoniella</taxon>
    </lineage>
</organism>
<reference evidence="3 4" key="1">
    <citation type="submission" date="2015-05" db="EMBL/GenBank/DDBJ databases">
        <title>Distinctive expansion of gene families associated with plant cell wall degradation and secondary metabolism in the genomes of grapevine trunk pathogens.</title>
        <authorList>
            <person name="Lawrence D.P."/>
            <person name="Travadon R."/>
            <person name="Rolshausen P.E."/>
            <person name="Baumgartner K."/>
        </authorList>
    </citation>
    <scope>NUCLEOTIDE SEQUENCE [LARGE SCALE GENOMIC DNA]</scope>
    <source>
        <strain evidence="3">UCRPC4</strain>
    </source>
</reference>
<dbReference type="GO" id="GO:0042790">
    <property type="term" value="P:nucleolar large rRNA transcription by RNA polymerase I"/>
    <property type="evidence" value="ECO:0007669"/>
    <property type="project" value="InterPro"/>
</dbReference>
<dbReference type="GO" id="GO:0000182">
    <property type="term" value="F:rDNA binding"/>
    <property type="evidence" value="ECO:0007669"/>
    <property type="project" value="TreeGrafter"/>
</dbReference>